<evidence type="ECO:0000313" key="17">
    <source>
        <dbReference type="Proteomes" id="UP000326903"/>
    </source>
</evidence>
<keyword evidence="5 12" id="KW-0378">Hydrolase</keyword>
<dbReference type="GO" id="GO:0016787">
    <property type="term" value="F:hydrolase activity"/>
    <property type="evidence" value="ECO:0007669"/>
    <property type="project" value="UniProtKB-KW"/>
</dbReference>
<reference evidence="16 17" key="1">
    <citation type="submission" date="2019-09" db="EMBL/GenBank/DDBJ databases">
        <title>Draft genome sequence of Ginsengibacter sp. BR5-29.</title>
        <authorList>
            <person name="Im W.-T."/>
        </authorList>
    </citation>
    <scope>NUCLEOTIDE SEQUENCE [LARGE SCALE GENOMIC DNA]</scope>
    <source>
        <strain evidence="16 17">BR5-29</strain>
    </source>
</reference>
<evidence type="ECO:0000256" key="14">
    <source>
        <dbReference type="SAM" id="MobiDB-lite"/>
    </source>
</evidence>
<keyword evidence="6" id="KW-0460">Magnesium</keyword>
<feature type="region of interest" description="Disordered" evidence="14">
    <location>
        <begin position="184"/>
        <end position="209"/>
    </location>
</feature>
<sequence length="1565" mass="183701">MPENQILSLDLGSNSIGAVVRNAIEENQFGKATVTTFETGVGKDKENKYTISLAANRTSKRSIRRLYQSRKYKLWAVLEALIKDPNNLYCPIKGESLKRWKHYNKEEAQKENGGRQYPVNDVLFANWIKLDFNNDGVRDYISPYQLRNELANVRLDFTVEINRFKLGRALYHIAQHRGFKSSKIVNNKDDEKREQSERTDHNEEGNIGAEKRKQENFIKELGKIGFAYDPEKDTVGSLFARVETEGIHHPERKTEGIRIRKNLHQYVTRKMLIKEVKQIFGVQQLDFNDIFGEKNTKISITHSSIFWQRPLRSQKGLVGCCTLESWKIFDKKKGREVFVGKKRCAVSRPEFEEFRSLSFINNIAYREKGKHDNEWHFLSKEMRHELYREKFFVQKDFEFFDIAKWIKKKNRHDKWELNYNYKTNVSACIVSARLKKIFDEDWNKPVTMVDRSGKPYTVPFYEDLWHVLFGSDDQDFVEEYGRSKLKLDDEKVQQLRSLWFTMPVDYAQLSLKAINNILPFLREGFIYTDAVLLGKVPEILGNEIWNKNRVFITESLKSSVIEKNREEKRLLNIVNNLIAQYKARPKGNDRFADHDTSYVVGSIDAQLPSGSNERDDVQIARAAEEGFGKETWKKLSEERQNALEQITEYYQRFFKSGQRDFYKLPRLGDAMKKFLADNFPNQLYCPNTFKKLETGEEKCHCGKCKRLNKLYHPSMIAIYSQARDEYYKYDGKGIQKVMLGSPKTGAFKNPMALRTLHELKKLVNYYIVTEQVDEETRVVVEVARELNDTNKRWAIEKYQEIRRKENEEFGAAILELLNDPEAVGSLANADSDSDIDKFRLWYEMIELPEGFEKSGKFTAVEDDRTAKERKGKRKKKKDGEDEDLDEMEYYEFSENHFENIKKEVWVKLKKAKDSVVEKYRLWKEQQCFCIYTGNPIRITDLFKDSVIDIEHTIPCSISFDNSVANKTVCFANYNRNTKKNQIPTQLSNYPEIETRIATWKQKVKDLEMRVEFWKGKSKRASTPEYKNKAIREKHLWQFELDYWSNKVDRFTMKEVKPGFKNSQLKDTQIISKYALHYLKSYFNHVEVQKGEVTAQFRKIFDIQETGTKKDRSKHSHHAKDAMVLSVIPVAAIRDRMLELWYQIREEELLLKSNTEKKKSAIEEKIKLLKDELLQLKYQCNLPKGFNNSIKQLDETILNNNIARNRSVIPASKKVRFKGKDFVAKGDAIRGELHLATMYGKLQMVERDENDKPLRNEKGEWKFLEGDSAFKFGLRKGVDKNLDIDKIVDPALKRIIKDQMSNRSLANTLSEDGGLYMLNKSGERVHKIRHIRCFANDVTNPVRVKKQDIQSNKEHKNYYWAKNGENILCALYQKNIKDKKGNKRIDRELEIITLMDVAKLVQAGEIKSIDDLEIYRKDKQIGEVIIDENGNKEKPYAIFKPGIKVIFYDENPDELYKKEDERNDDYKKRISYRTYVLVKFSGVQITFKHHLENRNDDELKKAYPKDEYGGGGTIGFTKKVSDALIQNKFNNFEPWPKLLYTMNWLSMVIEGKHFEVLPDGMVKWKI</sequence>
<dbReference type="NCBIfam" id="TIGR01865">
    <property type="entry name" value="cas_Csn1"/>
    <property type="match status" value="2"/>
</dbReference>
<name>A0A5J5II52_9BACT</name>
<feature type="domain" description="HNH Cas9-type" evidence="15">
    <location>
        <begin position="865"/>
        <end position="1035"/>
    </location>
</feature>
<dbReference type="InterPro" id="IPR003615">
    <property type="entry name" value="HNH_nuc"/>
</dbReference>
<evidence type="ECO:0000256" key="6">
    <source>
        <dbReference type="ARBA" id="ARBA00022842"/>
    </source>
</evidence>
<dbReference type="GO" id="GO:0004519">
    <property type="term" value="F:endonuclease activity"/>
    <property type="evidence" value="ECO:0007669"/>
    <property type="project" value="UniProtKB-UniRule"/>
</dbReference>
<keyword evidence="7" id="KW-0694">RNA-binding</keyword>
<proteinExistence type="predicted"/>
<dbReference type="InterPro" id="IPR033114">
    <property type="entry name" value="HNH_CAS9"/>
</dbReference>
<keyword evidence="3" id="KW-0479">Metal-binding</keyword>
<feature type="coiled-coil region" evidence="13">
    <location>
        <begin position="1151"/>
        <end position="1178"/>
    </location>
</feature>
<keyword evidence="9 12" id="KW-0238">DNA-binding</keyword>
<evidence type="ECO:0000256" key="3">
    <source>
        <dbReference type="ARBA" id="ARBA00022723"/>
    </source>
</evidence>
<evidence type="ECO:0000256" key="9">
    <source>
        <dbReference type="ARBA" id="ARBA00023125"/>
    </source>
</evidence>
<keyword evidence="17" id="KW-1185">Reference proteome</keyword>
<evidence type="ECO:0000256" key="5">
    <source>
        <dbReference type="ARBA" id="ARBA00022801"/>
    </source>
</evidence>
<protein>
    <recommendedName>
        <fullName evidence="15">HNH Cas9-type domain-containing protein</fullName>
    </recommendedName>
</protein>
<comment type="subunit">
    <text evidence="11">Monomer. Binds crRNA and tracrRNA.</text>
</comment>
<dbReference type="GO" id="GO:0003677">
    <property type="term" value="F:DNA binding"/>
    <property type="evidence" value="ECO:0007669"/>
    <property type="project" value="UniProtKB-UniRule"/>
</dbReference>
<evidence type="ECO:0000256" key="7">
    <source>
        <dbReference type="ARBA" id="ARBA00022884"/>
    </source>
</evidence>
<organism evidence="16 17">
    <name type="scientific">Ginsengibacter hankyongi</name>
    <dbReference type="NCBI Taxonomy" id="2607284"/>
    <lineage>
        <taxon>Bacteria</taxon>
        <taxon>Pseudomonadati</taxon>
        <taxon>Bacteroidota</taxon>
        <taxon>Chitinophagia</taxon>
        <taxon>Chitinophagales</taxon>
        <taxon>Chitinophagaceae</taxon>
        <taxon>Ginsengibacter</taxon>
    </lineage>
</organism>
<dbReference type="GO" id="GO:0046872">
    <property type="term" value="F:metal ion binding"/>
    <property type="evidence" value="ECO:0007669"/>
    <property type="project" value="UniProtKB-KW"/>
</dbReference>
<dbReference type="EMBL" id="VYQF01000003">
    <property type="protein sequence ID" value="KAA9038730.1"/>
    <property type="molecule type" value="Genomic_DNA"/>
</dbReference>
<comment type="caution">
    <text evidence="16">The sequence shown here is derived from an EMBL/GenBank/DDBJ whole genome shotgun (WGS) entry which is preliminary data.</text>
</comment>
<evidence type="ECO:0000256" key="11">
    <source>
        <dbReference type="ARBA" id="ARBA00046380"/>
    </source>
</evidence>
<feature type="coiled-coil region" evidence="13">
    <location>
        <begin position="989"/>
        <end position="1016"/>
    </location>
</feature>
<keyword evidence="2 12" id="KW-0540">Nuclease</keyword>
<comment type="cofactor">
    <cofactor evidence="1">
        <name>Mg(2+)</name>
        <dbReference type="ChEBI" id="CHEBI:18420"/>
    </cofactor>
</comment>
<gene>
    <name evidence="16" type="ORF">FW778_14395</name>
</gene>
<evidence type="ECO:0000256" key="1">
    <source>
        <dbReference type="ARBA" id="ARBA00001946"/>
    </source>
</evidence>
<dbReference type="GO" id="GO:0051607">
    <property type="term" value="P:defense response to virus"/>
    <property type="evidence" value="ECO:0007669"/>
    <property type="project" value="UniProtKB-KW"/>
</dbReference>
<keyword evidence="8" id="KW-0051">Antiviral defense</keyword>
<dbReference type="InterPro" id="IPR036397">
    <property type="entry name" value="RNaseH_sf"/>
</dbReference>
<dbReference type="GO" id="GO:0003723">
    <property type="term" value="F:RNA binding"/>
    <property type="evidence" value="ECO:0007669"/>
    <property type="project" value="UniProtKB-UniRule"/>
</dbReference>
<accession>A0A5J5II52</accession>
<feature type="compositionally biased region" description="Basic and acidic residues" evidence="14">
    <location>
        <begin position="186"/>
        <end position="209"/>
    </location>
</feature>
<keyword evidence="10" id="KW-0464">Manganese</keyword>
<keyword evidence="4 12" id="KW-0255">Endonuclease</keyword>
<evidence type="ECO:0000256" key="12">
    <source>
        <dbReference type="PROSITE-ProRule" id="PRU01085"/>
    </source>
</evidence>
<dbReference type="PROSITE" id="PS51749">
    <property type="entry name" value="HNH_CAS9"/>
    <property type="match status" value="1"/>
</dbReference>
<evidence type="ECO:0000256" key="2">
    <source>
        <dbReference type="ARBA" id="ARBA00022722"/>
    </source>
</evidence>
<evidence type="ECO:0000256" key="13">
    <source>
        <dbReference type="SAM" id="Coils"/>
    </source>
</evidence>
<dbReference type="Gene3D" id="3.30.420.10">
    <property type="entry name" value="Ribonuclease H-like superfamily/Ribonuclease H"/>
    <property type="match status" value="1"/>
</dbReference>
<evidence type="ECO:0000313" key="16">
    <source>
        <dbReference type="EMBL" id="KAA9038730.1"/>
    </source>
</evidence>
<evidence type="ECO:0000256" key="8">
    <source>
        <dbReference type="ARBA" id="ARBA00023118"/>
    </source>
</evidence>
<dbReference type="Pfam" id="PF13395">
    <property type="entry name" value="HNH_4"/>
    <property type="match status" value="1"/>
</dbReference>
<evidence type="ECO:0000259" key="15">
    <source>
        <dbReference type="PROSITE" id="PS51749"/>
    </source>
</evidence>
<evidence type="ECO:0000256" key="4">
    <source>
        <dbReference type="ARBA" id="ARBA00022759"/>
    </source>
</evidence>
<dbReference type="Proteomes" id="UP000326903">
    <property type="component" value="Unassembled WGS sequence"/>
</dbReference>
<evidence type="ECO:0000256" key="10">
    <source>
        <dbReference type="ARBA" id="ARBA00023211"/>
    </source>
</evidence>
<keyword evidence="13" id="KW-0175">Coiled coil</keyword>
<dbReference type="InterPro" id="IPR028629">
    <property type="entry name" value="Cas9"/>
</dbReference>
<dbReference type="InterPro" id="IPR041383">
    <property type="entry name" value="RuvC_III"/>
</dbReference>
<dbReference type="RefSeq" id="WP_150415451.1">
    <property type="nucleotide sequence ID" value="NZ_VYQF01000003.1"/>
</dbReference>
<dbReference type="Pfam" id="PF18541">
    <property type="entry name" value="RuvC_III"/>
    <property type="match status" value="1"/>
</dbReference>